<sequence>MLARFLLLWTGAIISFWLTILSHKKKVPALTWIPAVFNVGCSSSCKNIEAHSSSLAAAASATYSASMELLATVSWSQEDQLHTSPLIVKMYPDVDLLQSHEPAQPLSAHPMSIVRGLAPETQVGLSRYLVTIKLCNSYCLSIGLDELVAQQLSSCAMTAGGIHCIYCWVAWHNQYHCVGYDDTKVWCWFDDNEVDGVGDKVGGVNTSVQLQWTTAYSSIYIQTADLLWVTFRHQVVVIQHTHYDEEQP</sequence>
<protein>
    <submittedName>
        <fullName evidence="1">Uncharacterized protein</fullName>
    </submittedName>
</protein>
<dbReference type="HOGENOM" id="CLU_1120817_0_0_1"/>
<dbReference type="EMBL" id="CAGI01000150">
    <property type="protein sequence ID" value="CCF50040.1"/>
    <property type="molecule type" value="Genomic_DNA"/>
</dbReference>
<evidence type="ECO:0000313" key="2">
    <source>
        <dbReference type="Proteomes" id="UP000006174"/>
    </source>
</evidence>
<reference evidence="1 2" key="1">
    <citation type="journal article" date="2012" name="Plant Cell">
        <title>Genome comparison of barley and maize smut fungi reveals targeted loss of RNA silencing components and species-specific presence of transposable elements.</title>
        <authorList>
            <person name="Laurie J.D."/>
            <person name="Ali S."/>
            <person name="Linning R."/>
            <person name="Mannhaupt G."/>
            <person name="Wong P."/>
            <person name="Gueldener U."/>
            <person name="Muensterkoetter M."/>
            <person name="Moore R."/>
            <person name="Kahmann R."/>
            <person name="Bakkeren G."/>
            <person name="Schirawski J."/>
        </authorList>
    </citation>
    <scope>NUCLEOTIDE SEQUENCE [LARGE SCALE GENOMIC DNA]</scope>
    <source>
        <strain evidence="2">Uh4875-4</strain>
    </source>
</reference>
<keyword evidence="2" id="KW-1185">Reference proteome</keyword>
<proteinExistence type="predicted"/>
<accession>I2FSZ7</accession>
<evidence type="ECO:0000313" key="1">
    <source>
        <dbReference type="EMBL" id="CCF50040.1"/>
    </source>
</evidence>
<organism evidence="1 2">
    <name type="scientific">Ustilago hordei</name>
    <name type="common">Barley covered smut fungus</name>
    <dbReference type="NCBI Taxonomy" id="120017"/>
    <lineage>
        <taxon>Eukaryota</taxon>
        <taxon>Fungi</taxon>
        <taxon>Dikarya</taxon>
        <taxon>Basidiomycota</taxon>
        <taxon>Ustilaginomycotina</taxon>
        <taxon>Ustilaginomycetes</taxon>
        <taxon>Ustilaginales</taxon>
        <taxon>Ustilaginaceae</taxon>
        <taxon>Ustilago</taxon>
    </lineage>
</organism>
<name>I2FSZ7_USTHO</name>
<gene>
    <name evidence="1" type="ORF">UHOR_14188</name>
</gene>
<dbReference type="Proteomes" id="UP000006174">
    <property type="component" value="Unassembled WGS sequence"/>
</dbReference>
<dbReference type="AlphaFoldDB" id="I2FSZ7"/>
<comment type="caution">
    <text evidence="1">The sequence shown here is derived from an EMBL/GenBank/DDBJ whole genome shotgun (WGS) entry which is preliminary data.</text>
</comment>